<feature type="non-terminal residue" evidence="2">
    <location>
        <position position="1"/>
    </location>
</feature>
<protein>
    <submittedName>
        <fullName evidence="2">Uncharacterized protein</fullName>
    </submittedName>
</protein>
<proteinExistence type="predicted"/>
<name>A0A3R6W1A5_APHAT</name>
<dbReference type="EMBL" id="QUTB01003399">
    <property type="protein sequence ID" value="RHY68204.1"/>
    <property type="molecule type" value="Genomic_DNA"/>
</dbReference>
<evidence type="ECO:0000313" key="3">
    <source>
        <dbReference type="Proteomes" id="UP000283543"/>
    </source>
</evidence>
<evidence type="ECO:0000313" key="2">
    <source>
        <dbReference type="EMBL" id="RHY68204.1"/>
    </source>
</evidence>
<comment type="caution">
    <text evidence="2">The sequence shown here is derived from an EMBL/GenBank/DDBJ whole genome shotgun (WGS) entry which is preliminary data.</text>
</comment>
<evidence type="ECO:0000256" key="1">
    <source>
        <dbReference type="SAM" id="Phobius"/>
    </source>
</evidence>
<keyword evidence="1" id="KW-0812">Transmembrane</keyword>
<accession>A0A3R6W1A5</accession>
<organism evidence="2 3">
    <name type="scientific">Aphanomyces astaci</name>
    <name type="common">Crayfish plague agent</name>
    <dbReference type="NCBI Taxonomy" id="112090"/>
    <lineage>
        <taxon>Eukaryota</taxon>
        <taxon>Sar</taxon>
        <taxon>Stramenopiles</taxon>
        <taxon>Oomycota</taxon>
        <taxon>Saprolegniomycetes</taxon>
        <taxon>Saprolegniales</taxon>
        <taxon>Verrucalvaceae</taxon>
        <taxon>Aphanomyces</taxon>
    </lineage>
</organism>
<sequence>TSFSETDRAARLVDIKVHTSAILAKAMDRKSAKALAAQRSFAHTSFMSGISTNLRHRYHTTTCLYVLFELIITRFESNHMDNNPTVIANNLRNLKFTEDSCIDTLAVELNDLMERYRASMTPPTFNAMDAAAISSIDGYTYIWIYHTLCVLSKAFIADTDLWDVIKNYVSTARATRVVMTVTVVVVMTVVMVALVAVTVDVIVLAVMTVTPTVLLLMPSPVTLGTAVLRLLPITPSYHPPSTPRTTVNLFAVRKASDDNISVRFPARDICEITTSFGDVLNAPKNAIGLYSFLAQPKFVGTNPHHGESLHISDLTRFRAMMASFETALRTFLTKYS</sequence>
<dbReference type="VEuPathDB" id="FungiDB:H257_10443"/>
<gene>
    <name evidence="2" type="ORF">DYB34_012116</name>
</gene>
<dbReference type="Proteomes" id="UP000283543">
    <property type="component" value="Unassembled WGS sequence"/>
</dbReference>
<reference evidence="2 3" key="1">
    <citation type="submission" date="2018-08" db="EMBL/GenBank/DDBJ databases">
        <title>Aphanomyces genome sequencing and annotation.</title>
        <authorList>
            <person name="Minardi D."/>
            <person name="Oidtmann B."/>
            <person name="Van Der Giezen M."/>
            <person name="Studholme D.J."/>
        </authorList>
    </citation>
    <scope>NUCLEOTIDE SEQUENCE [LARGE SCALE GENOMIC DNA]</scope>
    <source>
        <strain evidence="2 3">Si</strain>
    </source>
</reference>
<feature type="transmembrane region" description="Helical" evidence="1">
    <location>
        <begin position="177"/>
        <end position="207"/>
    </location>
</feature>
<keyword evidence="1" id="KW-0472">Membrane</keyword>
<keyword evidence="1" id="KW-1133">Transmembrane helix</keyword>
<dbReference type="AlphaFoldDB" id="A0A3R6W1A5"/>
<feature type="transmembrane region" description="Helical" evidence="1">
    <location>
        <begin position="213"/>
        <end position="231"/>
    </location>
</feature>